<dbReference type="AlphaFoldDB" id="A0A0W0YFB7"/>
<feature type="transmembrane region" description="Helical" evidence="1">
    <location>
        <begin position="128"/>
        <end position="152"/>
    </location>
</feature>
<dbReference type="PATRIC" id="fig|45074.5.peg.3451"/>
<accession>A0A0W0YFB7</accession>
<keyword evidence="1" id="KW-0472">Membrane</keyword>
<feature type="transmembrane region" description="Helical" evidence="1">
    <location>
        <begin position="85"/>
        <end position="108"/>
    </location>
</feature>
<evidence type="ECO:0000313" key="2">
    <source>
        <dbReference type="EMBL" id="KTD55656.1"/>
    </source>
</evidence>
<feature type="transmembrane region" description="Helical" evidence="1">
    <location>
        <begin position="7"/>
        <end position="28"/>
    </location>
</feature>
<name>A0A0W0YFB7_9GAMM</name>
<gene>
    <name evidence="2" type="ORF">Lsan_3208</name>
</gene>
<proteinExistence type="predicted"/>
<dbReference type="EMBL" id="LNYU01000085">
    <property type="protein sequence ID" value="KTD55656.1"/>
    <property type="molecule type" value="Genomic_DNA"/>
</dbReference>
<reference evidence="2 3" key="1">
    <citation type="submission" date="2015-11" db="EMBL/GenBank/DDBJ databases">
        <title>Genomic analysis of 38 Legionella species identifies large and diverse effector repertoires.</title>
        <authorList>
            <person name="Burstein D."/>
            <person name="Amaro F."/>
            <person name="Zusman T."/>
            <person name="Lifshitz Z."/>
            <person name="Cohen O."/>
            <person name="Gilbert J.A."/>
            <person name="Pupko T."/>
            <person name="Shuman H.A."/>
            <person name="Segal G."/>
        </authorList>
    </citation>
    <scope>NUCLEOTIDE SEQUENCE [LARGE SCALE GENOMIC DNA]</scope>
    <source>
        <strain evidence="2 3">SC-63-C7</strain>
    </source>
</reference>
<keyword evidence="1" id="KW-0812">Transmembrane</keyword>
<comment type="caution">
    <text evidence="2">The sequence shown here is derived from an EMBL/GenBank/DDBJ whole genome shotgun (WGS) entry which is preliminary data.</text>
</comment>
<evidence type="ECO:0008006" key="4">
    <source>
        <dbReference type="Google" id="ProtNLM"/>
    </source>
</evidence>
<keyword evidence="1" id="KW-1133">Transmembrane helix</keyword>
<sequence length="220" mass="25509">MKSELRWYDCIFILLFLYLLILQIQAIWPFTIDDMYISLRYARHWAAGTGLLWNVDAPPVEGYSNFLFVVLGALTLLLKGNPIIVLKIAGLIGLCFTCYFIYLISRFWFSQRKSLLPCLGLLFYKGQIIWALSGLETTVYQALICGSVYFCFRGMGYQLFPDSRGKSENRYFVFAGVFLALAGMARPEAPALMILFFILLCWDRPQKEIKHYWQGVFLFF</sequence>
<feature type="transmembrane region" description="Helical" evidence="1">
    <location>
        <begin position="172"/>
        <end position="200"/>
    </location>
</feature>
<dbReference type="RefSeq" id="WP_237762168.1">
    <property type="nucleotide sequence ID" value="NZ_CAAAIH010000046.1"/>
</dbReference>
<dbReference type="STRING" id="45074.Lsan_3208"/>
<organism evidence="2 3">
    <name type="scientific">Legionella santicrucis</name>
    <dbReference type="NCBI Taxonomy" id="45074"/>
    <lineage>
        <taxon>Bacteria</taxon>
        <taxon>Pseudomonadati</taxon>
        <taxon>Pseudomonadota</taxon>
        <taxon>Gammaproteobacteria</taxon>
        <taxon>Legionellales</taxon>
        <taxon>Legionellaceae</taxon>
        <taxon>Legionella</taxon>
    </lineage>
</organism>
<evidence type="ECO:0000313" key="3">
    <source>
        <dbReference type="Proteomes" id="UP000054703"/>
    </source>
</evidence>
<feature type="transmembrane region" description="Helical" evidence="1">
    <location>
        <begin position="62"/>
        <end position="78"/>
    </location>
</feature>
<evidence type="ECO:0000256" key="1">
    <source>
        <dbReference type="SAM" id="Phobius"/>
    </source>
</evidence>
<keyword evidence="3" id="KW-1185">Reference proteome</keyword>
<protein>
    <recommendedName>
        <fullName evidence="4">LphB</fullName>
    </recommendedName>
</protein>
<dbReference type="Proteomes" id="UP000054703">
    <property type="component" value="Unassembled WGS sequence"/>
</dbReference>